<dbReference type="AlphaFoldDB" id="A0ABD3SAH2"/>
<dbReference type="EMBL" id="JBJXBP010000007">
    <property type="protein sequence ID" value="KAL3821347.1"/>
    <property type="molecule type" value="Genomic_DNA"/>
</dbReference>
<sequence length="57" mass="6644">MAGYKCAAYSKNGDIQLLFLKQNNFGAYCMKRLVFVQSMPYHIFEDHFILSTTFTCH</sequence>
<evidence type="ECO:0000313" key="1">
    <source>
        <dbReference type="EMBL" id="KAL3821347.1"/>
    </source>
</evidence>
<name>A0ABD3SAH2_9LAMI</name>
<keyword evidence="2" id="KW-1185">Reference proteome</keyword>
<reference evidence="1 2" key="1">
    <citation type="submission" date="2024-12" db="EMBL/GenBank/DDBJ databases">
        <title>The unique morphological basis and parallel evolutionary history of personate flowers in Penstemon.</title>
        <authorList>
            <person name="Depatie T.H."/>
            <person name="Wessinger C.A."/>
        </authorList>
    </citation>
    <scope>NUCLEOTIDE SEQUENCE [LARGE SCALE GENOMIC DNA]</scope>
    <source>
        <strain evidence="1">WTNN_2</strain>
        <tissue evidence="1">Leaf</tissue>
    </source>
</reference>
<accession>A0ABD3SAH2</accession>
<comment type="caution">
    <text evidence="1">The sequence shown here is derived from an EMBL/GenBank/DDBJ whole genome shotgun (WGS) entry which is preliminary data.</text>
</comment>
<protein>
    <submittedName>
        <fullName evidence="1">Uncharacterized protein</fullName>
    </submittedName>
</protein>
<proteinExistence type="predicted"/>
<evidence type="ECO:0000313" key="2">
    <source>
        <dbReference type="Proteomes" id="UP001634393"/>
    </source>
</evidence>
<organism evidence="1 2">
    <name type="scientific">Penstemon smallii</name>
    <dbReference type="NCBI Taxonomy" id="265156"/>
    <lineage>
        <taxon>Eukaryota</taxon>
        <taxon>Viridiplantae</taxon>
        <taxon>Streptophyta</taxon>
        <taxon>Embryophyta</taxon>
        <taxon>Tracheophyta</taxon>
        <taxon>Spermatophyta</taxon>
        <taxon>Magnoliopsida</taxon>
        <taxon>eudicotyledons</taxon>
        <taxon>Gunneridae</taxon>
        <taxon>Pentapetalae</taxon>
        <taxon>asterids</taxon>
        <taxon>lamiids</taxon>
        <taxon>Lamiales</taxon>
        <taxon>Plantaginaceae</taxon>
        <taxon>Cheloneae</taxon>
        <taxon>Penstemon</taxon>
    </lineage>
</organism>
<dbReference type="Proteomes" id="UP001634393">
    <property type="component" value="Unassembled WGS sequence"/>
</dbReference>
<gene>
    <name evidence="1" type="ORF">ACJIZ3_007252</name>
</gene>